<name>A0ABR3GVE9_9PEZI</name>
<gene>
    <name evidence="2" type="ORF">Q9L58_000976</name>
</gene>
<feature type="compositionally biased region" description="Acidic residues" evidence="1">
    <location>
        <begin position="176"/>
        <end position="186"/>
    </location>
</feature>
<feature type="region of interest" description="Disordered" evidence="1">
    <location>
        <begin position="165"/>
        <end position="202"/>
    </location>
</feature>
<evidence type="ECO:0000313" key="2">
    <source>
        <dbReference type="EMBL" id="KAL0639885.1"/>
    </source>
</evidence>
<accession>A0ABR3GVE9</accession>
<feature type="region of interest" description="Disordered" evidence="1">
    <location>
        <begin position="461"/>
        <end position="480"/>
    </location>
</feature>
<feature type="region of interest" description="Disordered" evidence="1">
    <location>
        <begin position="496"/>
        <end position="550"/>
    </location>
</feature>
<feature type="compositionally biased region" description="Polar residues" evidence="1">
    <location>
        <begin position="530"/>
        <end position="548"/>
    </location>
</feature>
<protein>
    <submittedName>
        <fullName evidence="2">Uncharacterized protein</fullName>
    </submittedName>
</protein>
<reference evidence="2 3" key="1">
    <citation type="submission" date="2024-02" db="EMBL/GenBank/DDBJ databases">
        <title>Discinaceae phylogenomics.</title>
        <authorList>
            <person name="Dirks A.C."/>
            <person name="James T.Y."/>
        </authorList>
    </citation>
    <scope>NUCLEOTIDE SEQUENCE [LARGE SCALE GENOMIC DNA]</scope>
    <source>
        <strain evidence="2 3">ACD0624</strain>
    </source>
</reference>
<comment type="caution">
    <text evidence="2">The sequence shown here is derived from an EMBL/GenBank/DDBJ whole genome shotgun (WGS) entry which is preliminary data.</text>
</comment>
<feature type="compositionally biased region" description="Acidic residues" evidence="1">
    <location>
        <begin position="465"/>
        <end position="477"/>
    </location>
</feature>
<organism evidence="2 3">
    <name type="scientific">Discina gigas</name>
    <dbReference type="NCBI Taxonomy" id="1032678"/>
    <lineage>
        <taxon>Eukaryota</taxon>
        <taxon>Fungi</taxon>
        <taxon>Dikarya</taxon>
        <taxon>Ascomycota</taxon>
        <taxon>Pezizomycotina</taxon>
        <taxon>Pezizomycetes</taxon>
        <taxon>Pezizales</taxon>
        <taxon>Discinaceae</taxon>
        <taxon>Discina</taxon>
    </lineage>
</organism>
<evidence type="ECO:0000313" key="3">
    <source>
        <dbReference type="Proteomes" id="UP001447188"/>
    </source>
</evidence>
<evidence type="ECO:0000256" key="1">
    <source>
        <dbReference type="SAM" id="MobiDB-lite"/>
    </source>
</evidence>
<sequence length="606" mass="64894">MCNYRYLEFACSCTGEVWTQPCPALKRPPMCRVDTYWFPTQTLHGVCPGCSKKPDNRTEKSLGCVMVASGGGGGGGGNVEDGVEDDVVSGELNCLASTQVVSKSSSSAGIGSDVDDEWELENVVPGGLHYQGVDNGGIETEVDSGGGGELRPGDTALGGQHYLVTGTRDPSAGTDPDVDGEWEPDEMTPGGQRYSADTQAASSSEVEVDTVMKDNIEATTGPDAGEELELDDMIPVDTRATRSNEIEVDIATEDNIAGEEPEPDDMTPGEQYHLVVAKDNIEAATHPDADGEWGSDNITPSEQYCLAIGTQATGDNSLSAGLYSDIDGDSDIDGEWEPDDMTPGGQHYLTDTQAACSNEIEADVVKEDSIEVATDHPDTNGELEPDDMSPGGHHFILDAQTGSDWIEADVVTNDNIETSADSDVDGEWEPDDMTPGGQHYILDFQTTSNNETEVDATNDNIETSADSDVDGEWETDDMTPGGQHYLIAITQTTDSNVSSPLNLLEDRTNGDYGSASTAPLNLVKGRDMQNSHTNSSGQKQQAISNDSGLQKKLRRTAGVSCWVTKNKKQKHNHSPPWRNIYADIPTSFTGKCGERRSGRIGWDNIQ</sequence>
<keyword evidence="3" id="KW-1185">Reference proteome</keyword>
<dbReference type="EMBL" id="JBBBZM010000007">
    <property type="protein sequence ID" value="KAL0639885.1"/>
    <property type="molecule type" value="Genomic_DNA"/>
</dbReference>
<dbReference type="Proteomes" id="UP001447188">
    <property type="component" value="Unassembled WGS sequence"/>
</dbReference>
<proteinExistence type="predicted"/>